<dbReference type="AlphaFoldDB" id="A0A4V5NBN4"/>
<keyword evidence="1" id="KW-0732">Signal</keyword>
<comment type="caution">
    <text evidence="2">The sequence shown here is derived from an EMBL/GenBank/DDBJ whole genome shotgun (WGS) entry which is preliminary data.</text>
</comment>
<evidence type="ECO:0000313" key="2">
    <source>
        <dbReference type="EMBL" id="TKA46459.1"/>
    </source>
</evidence>
<feature type="chain" id="PRO_5020475095" evidence="1">
    <location>
        <begin position="21"/>
        <end position="185"/>
    </location>
</feature>
<feature type="signal peptide" evidence="1">
    <location>
        <begin position="1"/>
        <end position="20"/>
    </location>
</feature>
<dbReference type="EMBL" id="NAJP01000008">
    <property type="protein sequence ID" value="TKA46459.1"/>
    <property type="molecule type" value="Genomic_DNA"/>
</dbReference>
<evidence type="ECO:0000256" key="1">
    <source>
        <dbReference type="SAM" id="SignalP"/>
    </source>
</evidence>
<reference evidence="2 3" key="1">
    <citation type="submission" date="2017-03" db="EMBL/GenBank/DDBJ databases">
        <title>Genomes of endolithic fungi from Antarctica.</title>
        <authorList>
            <person name="Coleine C."/>
            <person name="Masonjones S."/>
            <person name="Stajich J.E."/>
        </authorList>
    </citation>
    <scope>NUCLEOTIDE SEQUENCE [LARGE SCALE GENOMIC DNA]</scope>
    <source>
        <strain evidence="2 3">CCFEE 5311</strain>
    </source>
</reference>
<dbReference type="Proteomes" id="UP000310066">
    <property type="component" value="Unassembled WGS sequence"/>
</dbReference>
<name>A0A4V5NBN4_9PEZI</name>
<organism evidence="2 3">
    <name type="scientific">Friedmanniomyces endolithicus</name>
    <dbReference type="NCBI Taxonomy" id="329885"/>
    <lineage>
        <taxon>Eukaryota</taxon>
        <taxon>Fungi</taxon>
        <taxon>Dikarya</taxon>
        <taxon>Ascomycota</taxon>
        <taxon>Pezizomycotina</taxon>
        <taxon>Dothideomycetes</taxon>
        <taxon>Dothideomycetidae</taxon>
        <taxon>Mycosphaerellales</taxon>
        <taxon>Teratosphaeriaceae</taxon>
        <taxon>Friedmanniomyces</taxon>
    </lineage>
</organism>
<accession>A0A4V5NBN4</accession>
<proteinExistence type="predicted"/>
<gene>
    <name evidence="2" type="ORF">B0A54_02291</name>
</gene>
<sequence length="185" mass="19361">MLPSTPLLTLLSLLTALASTSPAPRRPTHTPTNFLLVTTTQCPSALNSSLLSNVSATSLFDPYNQATYLLRLISPGYGSLPRFNLSNGDLGSLAPGIEGVGVFEYNSTGKVVAGAELGFGAEVEPRGDLGLKWGYLLTVGGEEEGWTVCGGAFGESVVSKCPIYWKGTDASCTPTYIHAVANAPY</sequence>
<dbReference type="OrthoDB" id="5317242at2759"/>
<protein>
    <submittedName>
        <fullName evidence="2">Uncharacterized protein</fullName>
    </submittedName>
</protein>
<evidence type="ECO:0000313" key="3">
    <source>
        <dbReference type="Proteomes" id="UP000310066"/>
    </source>
</evidence>